<reference evidence="3" key="1">
    <citation type="journal article" date="2019" name="Int. J. Syst. Evol. Microbiol.">
        <title>The Global Catalogue of Microorganisms (GCM) 10K type strain sequencing project: providing services to taxonomists for standard genome sequencing and annotation.</title>
        <authorList>
            <consortium name="The Broad Institute Genomics Platform"/>
            <consortium name="The Broad Institute Genome Sequencing Center for Infectious Disease"/>
            <person name="Wu L."/>
            <person name="Ma J."/>
        </authorList>
    </citation>
    <scope>NUCLEOTIDE SEQUENCE [LARGE SCALE GENOMIC DNA]</scope>
    <source>
        <strain evidence="3">JCM 4565</strain>
    </source>
</reference>
<evidence type="ECO:0000259" key="1">
    <source>
        <dbReference type="Pfam" id="PF11575"/>
    </source>
</evidence>
<name>A0ABP3HAC9_9ACTN</name>
<sequence length="237" mass="25059">MNLRELASAGPFFALRTDDGPGDAGEYLSLAGRTEEAVRRRVETVAERLGTTDRRVAASIAYQGIAGRLLSVALGSAVLTGSVPDLADERLLWHPARTAPDDLWLPAPAALPPAADLAGLLRDHVLRGPLTALHDATRTVVPVSGRLLWGNAASSLAGSLRVLHGWCRERRRPEEAARVLALTRALLDAPPLSGTGTLTAPAPGGPAFARTTCCLYYRVLPGGMCGDCVLRHAPRAR</sequence>
<dbReference type="Pfam" id="PF11575">
    <property type="entry name" value="FhuF_C"/>
    <property type="match status" value="1"/>
</dbReference>
<accession>A0ABP3HAC9</accession>
<feature type="domain" description="Ferric siderophore reductase C-terminal" evidence="1">
    <location>
        <begin position="210"/>
        <end position="230"/>
    </location>
</feature>
<proteinExistence type="predicted"/>
<dbReference type="EMBL" id="BAAABW010000026">
    <property type="protein sequence ID" value="GAA0365560.1"/>
    <property type="molecule type" value="Genomic_DNA"/>
</dbReference>
<dbReference type="Proteomes" id="UP001500063">
    <property type="component" value="Unassembled WGS sequence"/>
</dbReference>
<keyword evidence="3" id="KW-1185">Reference proteome</keyword>
<comment type="caution">
    <text evidence="2">The sequence shown here is derived from an EMBL/GenBank/DDBJ whole genome shotgun (WGS) entry which is preliminary data.</text>
</comment>
<dbReference type="RefSeq" id="WP_344121001.1">
    <property type="nucleotide sequence ID" value="NZ_BAAABW010000026.1"/>
</dbReference>
<evidence type="ECO:0000313" key="3">
    <source>
        <dbReference type="Proteomes" id="UP001500063"/>
    </source>
</evidence>
<protein>
    <recommendedName>
        <fullName evidence="1">Ferric siderophore reductase C-terminal domain-containing protein</fullName>
    </recommendedName>
</protein>
<evidence type="ECO:0000313" key="2">
    <source>
        <dbReference type="EMBL" id="GAA0365560.1"/>
    </source>
</evidence>
<dbReference type="InterPro" id="IPR024726">
    <property type="entry name" value="FhuF_C"/>
</dbReference>
<organism evidence="2 3">
    <name type="scientific">Streptomyces blastmyceticus</name>
    <dbReference type="NCBI Taxonomy" id="68180"/>
    <lineage>
        <taxon>Bacteria</taxon>
        <taxon>Bacillati</taxon>
        <taxon>Actinomycetota</taxon>
        <taxon>Actinomycetes</taxon>
        <taxon>Kitasatosporales</taxon>
        <taxon>Streptomycetaceae</taxon>
        <taxon>Streptomyces</taxon>
    </lineage>
</organism>
<gene>
    <name evidence="2" type="ORF">GCM10010319_49330</name>
</gene>